<reference evidence="13 14" key="3">
    <citation type="submission" date="2023-06" db="EMBL/GenBank/DDBJ databases">
        <authorList>
            <person name="Zeman M."/>
            <person name="Kubasova T."/>
            <person name="Jahodarova E."/>
            <person name="Nykrynova M."/>
            <person name="Rychlik I."/>
        </authorList>
    </citation>
    <scope>NUCLEOTIDE SEQUENCE [LARGE SCALE GENOMIC DNA]</scope>
    <source>
        <strain evidence="13 14">ET340</strain>
    </source>
</reference>
<dbReference type="NCBIfam" id="NF003811">
    <property type="entry name" value="PRK05402.1"/>
    <property type="match status" value="1"/>
</dbReference>
<gene>
    <name evidence="10 13" type="primary">glgB</name>
    <name evidence="13" type="ORF">QUW08_13780</name>
</gene>
<comment type="function">
    <text evidence="2 10">Catalyzes the formation of the alpha-1,6-glucosidic linkages in glycogen by scission of a 1,4-alpha-linked oligosaccharide from growing alpha-1,4-glucan chains and the subsequent attachment of the oligosaccharide to the alpha-1,6 position.</text>
</comment>
<dbReference type="SMART" id="SM00642">
    <property type="entry name" value="Aamy"/>
    <property type="match status" value="1"/>
</dbReference>
<dbReference type="SUPFAM" id="SSF51011">
    <property type="entry name" value="Glycosyl hydrolase domain"/>
    <property type="match status" value="1"/>
</dbReference>
<keyword evidence="8 10" id="KW-0320">Glycogen biosynthesis</keyword>
<evidence type="ECO:0000256" key="6">
    <source>
        <dbReference type="ARBA" id="ARBA00022676"/>
    </source>
</evidence>
<dbReference type="InterPro" id="IPR044143">
    <property type="entry name" value="GlgB_N_E_set_prok"/>
</dbReference>
<evidence type="ECO:0000313" key="13">
    <source>
        <dbReference type="EMBL" id="MDM8202355.1"/>
    </source>
</evidence>
<dbReference type="InterPro" id="IPR006047">
    <property type="entry name" value="GH13_cat_dom"/>
</dbReference>
<dbReference type="SUPFAM" id="SSF51445">
    <property type="entry name" value="(Trans)glycosidases"/>
    <property type="match status" value="1"/>
</dbReference>
<feature type="active site" description="Proton donor" evidence="10">
    <location>
        <position position="363"/>
    </location>
</feature>
<dbReference type="Pfam" id="PF02922">
    <property type="entry name" value="CBM_48"/>
    <property type="match status" value="1"/>
</dbReference>
<keyword evidence="14" id="KW-1185">Reference proteome</keyword>
<feature type="active site" description="Nucleophile" evidence="10">
    <location>
        <position position="310"/>
    </location>
</feature>
<protein>
    <recommendedName>
        <fullName evidence="10">1,4-alpha-glucan branching enzyme GlgB</fullName>
        <ecNumber evidence="10">2.4.1.18</ecNumber>
    </recommendedName>
    <alternativeName>
        <fullName evidence="10">1,4-alpha-D-glucan:1,4-alpha-D-glucan 6-glucosyl-transferase</fullName>
    </alternativeName>
    <alternativeName>
        <fullName evidence="10">Alpha-(1-&gt;4)-glucan branching enzyme</fullName>
    </alternativeName>
    <alternativeName>
        <fullName evidence="10">Glycogen branching enzyme</fullName>
        <shortName evidence="10">BE</shortName>
    </alternativeName>
</protein>
<proteinExistence type="inferred from homology"/>
<keyword evidence="6 10" id="KW-0328">Glycosyltransferase</keyword>
<dbReference type="HAMAP" id="MF_00685">
    <property type="entry name" value="GlgB"/>
    <property type="match status" value="1"/>
</dbReference>
<evidence type="ECO:0000256" key="9">
    <source>
        <dbReference type="ARBA" id="ARBA00023277"/>
    </source>
</evidence>
<reference evidence="13 14" key="1">
    <citation type="submission" date="2023-06" db="EMBL/GenBank/DDBJ databases">
        <title>Identification and characterization of horizontal gene transfer across gut microbiota members of farm animals based on homology search.</title>
        <authorList>
            <person name="Schwarzerova J."/>
            <person name="Nykrynova M."/>
            <person name="Jureckova K."/>
            <person name="Cejkova D."/>
            <person name="Rychlik I."/>
        </authorList>
    </citation>
    <scope>NUCLEOTIDE SEQUENCE [LARGE SCALE GENOMIC DNA]</scope>
    <source>
        <strain evidence="13 14">ET340</strain>
    </source>
</reference>
<comment type="subunit">
    <text evidence="10">Monomer.</text>
</comment>
<evidence type="ECO:0000256" key="4">
    <source>
        <dbReference type="ARBA" id="ARBA00009000"/>
    </source>
</evidence>
<dbReference type="CDD" id="cd11322">
    <property type="entry name" value="AmyAc_Glg_BE"/>
    <property type="match status" value="1"/>
</dbReference>
<comment type="catalytic activity">
    <reaction evidence="1 10">
        <text>Transfers a segment of a (1-&gt;4)-alpha-D-glucan chain to a primary hydroxy group in a similar glucan chain.</text>
        <dbReference type="EC" id="2.4.1.18"/>
    </reaction>
</comment>
<evidence type="ECO:0000256" key="5">
    <source>
        <dbReference type="ARBA" id="ARBA00022600"/>
    </source>
</evidence>
<feature type="region of interest" description="Disordered" evidence="11">
    <location>
        <begin position="634"/>
        <end position="688"/>
    </location>
</feature>
<reference evidence="14" key="2">
    <citation type="submission" date="2023-06" db="EMBL/GenBank/DDBJ databases">
        <title>Identification and characterization of horizontal gene transfer across gut microbiota members of farm animals based on homology search.</title>
        <authorList>
            <person name="Zeman M."/>
            <person name="Kubasova T."/>
            <person name="Jahodarova E."/>
            <person name="Nykrynova M."/>
            <person name="Rychlik I."/>
        </authorList>
    </citation>
    <scope>NUCLEOTIDE SEQUENCE [LARGE SCALE GENOMIC DNA]</scope>
    <source>
        <strain evidence="14">ET340</strain>
    </source>
</reference>
<feature type="compositionally biased region" description="Low complexity" evidence="11">
    <location>
        <begin position="645"/>
        <end position="672"/>
    </location>
</feature>
<evidence type="ECO:0000256" key="2">
    <source>
        <dbReference type="ARBA" id="ARBA00002953"/>
    </source>
</evidence>
<evidence type="ECO:0000256" key="10">
    <source>
        <dbReference type="HAMAP-Rule" id="MF_00685"/>
    </source>
</evidence>
<feature type="domain" description="Glycosyl hydrolase family 13 catalytic" evidence="12">
    <location>
        <begin position="163"/>
        <end position="530"/>
    </location>
</feature>
<comment type="similarity">
    <text evidence="4 10">Belongs to the glycosyl hydrolase 13 family. GlgB subfamily.</text>
</comment>
<dbReference type="EC" id="2.4.1.18" evidence="10"/>
<dbReference type="PIRSF" id="PIRSF000463">
    <property type="entry name" value="GlgB"/>
    <property type="match status" value="1"/>
</dbReference>
<dbReference type="Gene3D" id="2.60.40.10">
    <property type="entry name" value="Immunoglobulins"/>
    <property type="match status" value="1"/>
</dbReference>
<dbReference type="InterPro" id="IPR006407">
    <property type="entry name" value="GlgB"/>
</dbReference>
<accession>A0ABT7UVT5</accession>
<dbReference type="InterPro" id="IPR017853">
    <property type="entry name" value="GH"/>
</dbReference>
<dbReference type="RefSeq" id="WP_289600661.1">
    <property type="nucleotide sequence ID" value="NZ_JAUDCL010000035.1"/>
</dbReference>
<dbReference type="Pfam" id="PF00128">
    <property type="entry name" value="Alpha-amylase"/>
    <property type="match status" value="1"/>
</dbReference>
<evidence type="ECO:0000256" key="11">
    <source>
        <dbReference type="SAM" id="MobiDB-lite"/>
    </source>
</evidence>
<dbReference type="CDD" id="cd02855">
    <property type="entry name" value="E_set_GBE_prok_N"/>
    <property type="match status" value="1"/>
</dbReference>
<evidence type="ECO:0000256" key="3">
    <source>
        <dbReference type="ARBA" id="ARBA00004964"/>
    </source>
</evidence>
<keyword evidence="7 10" id="KW-0808">Transferase</keyword>
<evidence type="ECO:0000259" key="12">
    <source>
        <dbReference type="SMART" id="SM00642"/>
    </source>
</evidence>
<evidence type="ECO:0000256" key="1">
    <source>
        <dbReference type="ARBA" id="ARBA00000826"/>
    </source>
</evidence>
<dbReference type="NCBIfam" id="TIGR01515">
    <property type="entry name" value="branching_enzym"/>
    <property type="match status" value="1"/>
</dbReference>
<dbReference type="GO" id="GO:0003844">
    <property type="term" value="F:1,4-alpha-glucan branching enzyme activity"/>
    <property type="evidence" value="ECO:0007669"/>
    <property type="project" value="UniProtKB-EC"/>
</dbReference>
<feature type="compositionally biased region" description="Basic residues" evidence="11">
    <location>
        <begin position="634"/>
        <end position="644"/>
    </location>
</feature>
<dbReference type="InterPro" id="IPR004193">
    <property type="entry name" value="Glyco_hydro_13_N"/>
</dbReference>
<dbReference type="NCBIfam" id="NF008967">
    <property type="entry name" value="PRK12313.1"/>
    <property type="match status" value="1"/>
</dbReference>
<evidence type="ECO:0000313" key="14">
    <source>
        <dbReference type="Proteomes" id="UP001529380"/>
    </source>
</evidence>
<keyword evidence="9 10" id="KW-0119">Carbohydrate metabolism</keyword>
<dbReference type="Proteomes" id="UP001529380">
    <property type="component" value="Unassembled WGS sequence"/>
</dbReference>
<sequence length="688" mass="78454">MKKEHKHAELPVYLFKQGNNFEAYRFFGAHMERQGDREGVVFRTWAPHAKAVCIVGDFNSWVPGSHPMQQLEDSGIWEAFVPGIQEYDVYKYCITTQGDELLFKADPYAFHAETRPSNGSKVYNLEGYQWQDGEWEAKQKKTDPINGPMNIYELHAGSWKVKENGDPYNYSELADQLIPYLQYMGYTHVELLPVTEHPFDGSWGYQVTGYFAPTSRYGTPKDFMNFVDKCHQAGIGVIMDWVPAHFPKDAFGLYMYDGAPCYEDPNPRRGEHKEWGTMVFNYGMPEVESFLVSSALFWIEQYHIDGLRVDAVASMLYLDYNRRDGEWEANIHGGKENLEAIAFLRKLNSTVLGRHPHKLMIAEESTAWPMVSKPAEDGGLGFNFKWNMGWMNDMLSYMSTDPLFRAGNHNKVTFSFFYAFSENFVLPISHDEVVHGKGSLINKMPGEYQDKFANLRTFYGYMMAHPGKKLLFMGQEFAQFSEWNEAKGLDWMLLEYDSHRQMEAYVRDLNHFYTEHPELWEVDYSWEGFQWIVPDDNQQSVIAFLRRDAKGKMIMVVCNFNPIQRVDYQMGVPNPGTYKELLNSDDVKYGGGGVHNPAKRTRKKPMHGFDQSIQLTLPPLSTVYLAVPEAKAQPKKAAAKKTTAKKPAAQKPAAKKPAAAAKTAKTAAAGTKQARKPAAPKKAAPKGE</sequence>
<comment type="caution">
    <text evidence="13">The sequence shown here is derived from an EMBL/GenBank/DDBJ whole genome shotgun (WGS) entry which is preliminary data.</text>
</comment>
<evidence type="ECO:0000256" key="7">
    <source>
        <dbReference type="ARBA" id="ARBA00022679"/>
    </source>
</evidence>
<name>A0ABT7UVT5_9FIRM</name>
<dbReference type="InterPro" id="IPR006048">
    <property type="entry name" value="A-amylase/branching_C"/>
</dbReference>
<keyword evidence="5 10" id="KW-0321">Glycogen metabolism</keyword>
<dbReference type="InterPro" id="IPR013780">
    <property type="entry name" value="Glyco_hydro_b"/>
</dbReference>
<dbReference type="EMBL" id="JAUDCL010000035">
    <property type="protein sequence ID" value="MDM8202355.1"/>
    <property type="molecule type" value="Genomic_DNA"/>
</dbReference>
<dbReference type="Pfam" id="PF02806">
    <property type="entry name" value="Alpha-amylase_C"/>
    <property type="match status" value="1"/>
</dbReference>
<dbReference type="PANTHER" id="PTHR43651">
    <property type="entry name" value="1,4-ALPHA-GLUCAN-BRANCHING ENZYME"/>
    <property type="match status" value="1"/>
</dbReference>
<dbReference type="Gene3D" id="2.60.40.1180">
    <property type="entry name" value="Golgi alpha-mannosidase II"/>
    <property type="match status" value="1"/>
</dbReference>
<dbReference type="Gene3D" id="3.20.20.80">
    <property type="entry name" value="Glycosidases"/>
    <property type="match status" value="1"/>
</dbReference>
<evidence type="ECO:0000256" key="8">
    <source>
        <dbReference type="ARBA" id="ARBA00023056"/>
    </source>
</evidence>
<comment type="pathway">
    <text evidence="3 10">Glycan biosynthesis; glycogen biosynthesis.</text>
</comment>
<dbReference type="InterPro" id="IPR037439">
    <property type="entry name" value="Branching_enzy"/>
</dbReference>
<organism evidence="13 14">
    <name type="scientific">Allofournierella massiliensis</name>
    <dbReference type="NCBI Taxonomy" id="1650663"/>
    <lineage>
        <taxon>Bacteria</taxon>
        <taxon>Bacillati</taxon>
        <taxon>Bacillota</taxon>
        <taxon>Clostridia</taxon>
        <taxon>Eubacteriales</taxon>
        <taxon>Oscillospiraceae</taxon>
        <taxon>Allofournierella</taxon>
    </lineage>
</organism>
<dbReference type="PANTHER" id="PTHR43651:SF3">
    <property type="entry name" value="1,4-ALPHA-GLUCAN-BRANCHING ENZYME"/>
    <property type="match status" value="1"/>
</dbReference>
<dbReference type="InterPro" id="IPR013783">
    <property type="entry name" value="Ig-like_fold"/>
</dbReference>